<reference evidence="7 8" key="1">
    <citation type="submission" date="2018-07" db="EMBL/GenBank/DDBJ databases">
        <title>Marsedoiliclastica nanhaica gen. nov. sp. nov., a novel marine hydrocarbonoclastic bacterium isolated from an in-situ enriched hydrocarbon-degrading consortium in deep-sea sediment.</title>
        <authorList>
            <person name="Dong C."/>
            <person name="Ma T."/>
            <person name="Liu R."/>
            <person name="Shao Z."/>
        </authorList>
    </citation>
    <scope>NUCLEOTIDE SEQUENCE [LARGE SCALE GENOMIC DNA]</scope>
    <source>
        <strain evidence="8">soil36-7</strain>
    </source>
</reference>
<protein>
    <submittedName>
        <fullName evidence="7">UPF0104 family protein</fullName>
    </submittedName>
</protein>
<dbReference type="Pfam" id="PF03706">
    <property type="entry name" value="LPG_synthase_TM"/>
    <property type="match status" value="1"/>
</dbReference>
<dbReference type="OrthoDB" id="5998304at2"/>
<keyword evidence="3 6" id="KW-0812">Transmembrane</keyword>
<dbReference type="RefSeq" id="WP_136549444.1">
    <property type="nucleotide sequence ID" value="NZ_CP031093.1"/>
</dbReference>
<evidence type="ECO:0000256" key="2">
    <source>
        <dbReference type="ARBA" id="ARBA00022475"/>
    </source>
</evidence>
<feature type="transmembrane region" description="Helical" evidence="6">
    <location>
        <begin position="26"/>
        <end position="44"/>
    </location>
</feature>
<proteinExistence type="predicted"/>
<evidence type="ECO:0000256" key="1">
    <source>
        <dbReference type="ARBA" id="ARBA00004651"/>
    </source>
</evidence>
<dbReference type="InterPro" id="IPR022791">
    <property type="entry name" value="L-PG_synthase/AglD"/>
</dbReference>
<dbReference type="KEGG" id="hmi:soil367_12810"/>
<comment type="subcellular location">
    <subcellularLocation>
        <location evidence="1">Cell membrane</location>
        <topology evidence="1">Multi-pass membrane protein</topology>
    </subcellularLocation>
</comment>
<organism evidence="7 8">
    <name type="scientific">Hydrocarboniclastica marina</name>
    <dbReference type="NCBI Taxonomy" id="2259620"/>
    <lineage>
        <taxon>Bacteria</taxon>
        <taxon>Pseudomonadati</taxon>
        <taxon>Pseudomonadota</taxon>
        <taxon>Gammaproteobacteria</taxon>
        <taxon>Alteromonadales</taxon>
        <taxon>Alteromonadaceae</taxon>
        <taxon>Hydrocarboniclastica</taxon>
    </lineage>
</organism>
<feature type="transmembrane region" description="Helical" evidence="6">
    <location>
        <begin position="222"/>
        <end position="243"/>
    </location>
</feature>
<keyword evidence="4 6" id="KW-1133">Transmembrane helix</keyword>
<feature type="transmembrane region" description="Helical" evidence="6">
    <location>
        <begin position="64"/>
        <end position="81"/>
    </location>
</feature>
<sequence length="329" mass="36156">MDAGQSDRKDTAKASAKTLPKRALPLLKNLVTLVFLALVLWLLVDYAKGVNWQEVQRVLTGYSWWAIALGACLAIGTYTAYASYDLFGRYYVKHDISKPRTMLIAFICCAFTLNLGAIIGSIGFRYKMYSQRGVSKGNITRIIGMTLVTNWLGYIMLAGVVFATGNVLMPGDWAISSLTLRLLGGLFVTVVMAYFLLCYFARNRSWTIRGQQITLPTVKIAVLQLLASHAHWMLMGAVVYVFLHDQVNYFTLLGVLLISGIAGVIAHVPSALGVLEAVFVALLGDQVPSSDLVAALIAYRAVFYLWPLSVAVLAYVSLEVIRKRRASVG</sequence>
<feature type="transmembrane region" description="Helical" evidence="6">
    <location>
        <begin position="102"/>
        <end position="122"/>
    </location>
</feature>
<dbReference type="GO" id="GO:0005886">
    <property type="term" value="C:plasma membrane"/>
    <property type="evidence" value="ECO:0007669"/>
    <property type="project" value="UniProtKB-SubCell"/>
</dbReference>
<evidence type="ECO:0000313" key="7">
    <source>
        <dbReference type="EMBL" id="QCF26740.1"/>
    </source>
</evidence>
<keyword evidence="2" id="KW-1003">Cell membrane</keyword>
<evidence type="ECO:0000256" key="6">
    <source>
        <dbReference type="SAM" id="Phobius"/>
    </source>
</evidence>
<feature type="transmembrane region" description="Helical" evidence="6">
    <location>
        <begin position="250"/>
        <end position="272"/>
    </location>
</feature>
<evidence type="ECO:0000256" key="4">
    <source>
        <dbReference type="ARBA" id="ARBA00022989"/>
    </source>
</evidence>
<feature type="transmembrane region" description="Helical" evidence="6">
    <location>
        <begin position="180"/>
        <end position="202"/>
    </location>
</feature>
<keyword evidence="5 6" id="KW-0472">Membrane</keyword>
<keyword evidence="8" id="KW-1185">Reference proteome</keyword>
<name>A0A4V1D8X8_9ALTE</name>
<accession>A0A4V1D8X8</accession>
<dbReference type="EMBL" id="CP031093">
    <property type="protein sequence ID" value="QCF26740.1"/>
    <property type="molecule type" value="Genomic_DNA"/>
</dbReference>
<dbReference type="AlphaFoldDB" id="A0A4V1D8X8"/>
<evidence type="ECO:0000256" key="3">
    <source>
        <dbReference type="ARBA" id="ARBA00022692"/>
    </source>
</evidence>
<evidence type="ECO:0000313" key="8">
    <source>
        <dbReference type="Proteomes" id="UP000298049"/>
    </source>
</evidence>
<feature type="transmembrane region" description="Helical" evidence="6">
    <location>
        <begin position="142"/>
        <end position="168"/>
    </location>
</feature>
<evidence type="ECO:0000256" key="5">
    <source>
        <dbReference type="ARBA" id="ARBA00023136"/>
    </source>
</evidence>
<dbReference type="Proteomes" id="UP000298049">
    <property type="component" value="Chromosome"/>
</dbReference>
<feature type="transmembrane region" description="Helical" evidence="6">
    <location>
        <begin position="292"/>
        <end position="316"/>
    </location>
</feature>
<gene>
    <name evidence="7" type="ORF">soil367_12810</name>
</gene>